<dbReference type="InterPro" id="IPR056100">
    <property type="entry name" value="DUF7683"/>
</dbReference>
<accession>A0A4Q4L4B4</accession>
<comment type="caution">
    <text evidence="2">The sequence shown here is derived from an EMBL/GenBank/DDBJ whole genome shotgun (WGS) entry which is preliminary data.</text>
</comment>
<name>A0A4Q4L4B4_9PSED</name>
<organism evidence="2 3">
    <name type="scientific">Pseudomonas koreensis</name>
    <dbReference type="NCBI Taxonomy" id="198620"/>
    <lineage>
        <taxon>Bacteria</taxon>
        <taxon>Pseudomonadati</taxon>
        <taxon>Pseudomonadota</taxon>
        <taxon>Gammaproteobacteria</taxon>
        <taxon>Pseudomonadales</taxon>
        <taxon>Pseudomonadaceae</taxon>
        <taxon>Pseudomonas</taxon>
    </lineage>
</organism>
<evidence type="ECO:0000313" key="2">
    <source>
        <dbReference type="EMBL" id="RYM41105.1"/>
    </source>
</evidence>
<evidence type="ECO:0000259" key="1">
    <source>
        <dbReference type="Pfam" id="PF24731"/>
    </source>
</evidence>
<proteinExistence type="predicted"/>
<dbReference type="EMBL" id="SEUB01000005">
    <property type="protein sequence ID" value="RYM41105.1"/>
    <property type="molecule type" value="Genomic_DNA"/>
</dbReference>
<dbReference type="Pfam" id="PF24731">
    <property type="entry name" value="DUF7683"/>
    <property type="match status" value="1"/>
</dbReference>
<feature type="domain" description="DUF7683" evidence="1">
    <location>
        <begin position="4"/>
        <end position="73"/>
    </location>
</feature>
<sequence>MRFLIEAFDKQTDYQVSVTEIPKEHAEHIKSIMGWTTKQQGWEGYDLNQKQVQAFEKLMQISIADSRYYFQLTCNGPD</sequence>
<protein>
    <recommendedName>
        <fullName evidence="1">DUF7683 domain-containing protein</fullName>
    </recommendedName>
</protein>
<evidence type="ECO:0000313" key="3">
    <source>
        <dbReference type="Proteomes" id="UP000291107"/>
    </source>
</evidence>
<dbReference type="AlphaFoldDB" id="A0A4Q4L4B4"/>
<gene>
    <name evidence="2" type="ORF">EVS84_14480</name>
</gene>
<dbReference type="Proteomes" id="UP000291107">
    <property type="component" value="Unassembled WGS sequence"/>
</dbReference>
<dbReference type="RefSeq" id="WP_039762632.1">
    <property type="nucleotide sequence ID" value="NZ_JAVDVD010000007.1"/>
</dbReference>
<reference evidence="2 3" key="1">
    <citation type="submission" date="2019-02" db="EMBL/GenBank/DDBJ databases">
        <title>Genome of Pseudomonas korensis isolated from heavy metal contaminated environment.</title>
        <authorList>
            <person name="Ayangbenro A.S."/>
            <person name="Babalola O."/>
        </authorList>
    </citation>
    <scope>NUCLEOTIDE SEQUENCE [LARGE SCALE GENOMIC DNA]</scope>
    <source>
        <strain evidence="2 3">AB36</strain>
    </source>
</reference>